<evidence type="ECO:0000256" key="3">
    <source>
        <dbReference type="ARBA" id="ARBA00022801"/>
    </source>
</evidence>
<feature type="domain" description="Peptidase S26" evidence="9">
    <location>
        <begin position="23"/>
        <end position="160"/>
    </location>
</feature>
<dbReference type="AlphaFoldDB" id="A0A0L0NWG8"/>
<evidence type="ECO:0000256" key="6">
    <source>
        <dbReference type="ARBA" id="ARBA00038445"/>
    </source>
</evidence>
<comment type="similarity">
    <text evidence="6">Belongs to the peptidase S26 family. IMP1 subfamily.</text>
</comment>
<keyword evidence="5" id="KW-0472">Membrane</keyword>
<comment type="caution">
    <text evidence="10">The sequence shown here is derived from an EMBL/GenBank/DDBJ whole genome shotgun (WGS) entry which is preliminary data.</text>
</comment>
<gene>
    <name evidence="10" type="ORF">QG37_04900</name>
</gene>
<dbReference type="EMBL" id="LGST01000033">
    <property type="protein sequence ID" value="KND98368.1"/>
    <property type="molecule type" value="Genomic_DNA"/>
</dbReference>
<evidence type="ECO:0000313" key="10">
    <source>
        <dbReference type="EMBL" id="KND98368.1"/>
    </source>
</evidence>
<keyword evidence="7" id="KW-0645">Protease</keyword>
<dbReference type="Proteomes" id="UP000037122">
    <property type="component" value="Unassembled WGS sequence"/>
</dbReference>
<evidence type="ECO:0000256" key="4">
    <source>
        <dbReference type="ARBA" id="ARBA00023128"/>
    </source>
</evidence>
<name>A0A0L0NWG8_CANAR</name>
<dbReference type="InterPro" id="IPR052064">
    <property type="entry name" value="Mito_IMP1_subunit"/>
</dbReference>
<comment type="subcellular location">
    <subcellularLocation>
        <location evidence="1 7">Mitochondrion inner membrane</location>
    </subcellularLocation>
</comment>
<dbReference type="VEuPathDB" id="FungiDB:CJI96_0002208"/>
<dbReference type="PANTHER" id="PTHR12383:SF16">
    <property type="entry name" value="MITOCHONDRIAL INNER MEMBRANE PROTEASE SUBUNIT 1"/>
    <property type="match status" value="1"/>
</dbReference>
<dbReference type="GO" id="GO:0004252">
    <property type="term" value="F:serine-type endopeptidase activity"/>
    <property type="evidence" value="ECO:0007669"/>
    <property type="project" value="InterPro"/>
</dbReference>
<reference evidence="11" key="1">
    <citation type="journal article" date="2015" name="BMC Genomics">
        <title>Draft genome of a commonly misdiagnosed multidrug resistant pathogen Candida auris.</title>
        <authorList>
            <person name="Chatterjee S."/>
            <person name="Alampalli S.V."/>
            <person name="Nageshan R.K."/>
            <person name="Chettiar S.T."/>
            <person name="Joshi S."/>
            <person name="Tatu U.S."/>
        </authorList>
    </citation>
    <scope>NUCLEOTIDE SEQUENCE [LARGE SCALE GENOMIC DNA]</scope>
    <source>
        <strain evidence="11">6684</strain>
    </source>
</reference>
<proteinExistence type="inferred from homology"/>
<evidence type="ECO:0000256" key="7">
    <source>
        <dbReference type="RuleBase" id="RU362041"/>
    </source>
</evidence>
<dbReference type="GO" id="GO:0042720">
    <property type="term" value="C:mitochondrial inner membrane peptidase complex"/>
    <property type="evidence" value="ECO:0007669"/>
    <property type="project" value="TreeGrafter"/>
</dbReference>
<evidence type="ECO:0000256" key="8">
    <source>
        <dbReference type="SAM" id="SignalP"/>
    </source>
</evidence>
<dbReference type="SUPFAM" id="SSF51306">
    <property type="entry name" value="LexA/Signal peptidase"/>
    <property type="match status" value="1"/>
</dbReference>
<evidence type="ECO:0000256" key="5">
    <source>
        <dbReference type="ARBA" id="ARBA00023136"/>
    </source>
</evidence>
<dbReference type="VEuPathDB" id="FungiDB:CJI97_003749"/>
<dbReference type="GO" id="GO:0006465">
    <property type="term" value="P:signal peptide processing"/>
    <property type="evidence" value="ECO:0007669"/>
    <property type="project" value="InterPro"/>
</dbReference>
<evidence type="ECO:0000259" key="9">
    <source>
        <dbReference type="Pfam" id="PF10502"/>
    </source>
</evidence>
<keyword evidence="3 7" id="KW-0378">Hydrolase</keyword>
<dbReference type="InterPro" id="IPR000223">
    <property type="entry name" value="Pept_S26A_signal_pept_1"/>
</dbReference>
<evidence type="ECO:0000256" key="2">
    <source>
        <dbReference type="ARBA" id="ARBA00022792"/>
    </source>
</evidence>
<evidence type="ECO:0000313" key="11">
    <source>
        <dbReference type="Proteomes" id="UP000037122"/>
    </source>
</evidence>
<dbReference type="EC" id="3.4.21.-" evidence="7"/>
<dbReference type="Pfam" id="PF10502">
    <property type="entry name" value="Peptidase_S26"/>
    <property type="match status" value="1"/>
</dbReference>
<dbReference type="CDD" id="cd06462">
    <property type="entry name" value="Peptidase_S24_S26"/>
    <property type="match status" value="1"/>
</dbReference>
<dbReference type="CDD" id="cd06530">
    <property type="entry name" value="S26_SPase_I"/>
    <property type="match status" value="1"/>
</dbReference>
<keyword evidence="4 7" id="KW-0496">Mitochondrion</keyword>
<dbReference type="NCBIfam" id="TIGR02227">
    <property type="entry name" value="sigpep_I_bact"/>
    <property type="match status" value="1"/>
</dbReference>
<dbReference type="Gene3D" id="2.10.109.10">
    <property type="entry name" value="Umud Fragment, subunit A"/>
    <property type="match status" value="1"/>
</dbReference>
<keyword evidence="8" id="KW-0732">Signal</keyword>
<organism evidence="10 11">
    <name type="scientific">Candidozyma auris</name>
    <name type="common">Yeast</name>
    <name type="synonym">Candida auris</name>
    <dbReference type="NCBI Taxonomy" id="498019"/>
    <lineage>
        <taxon>Eukaryota</taxon>
        <taxon>Fungi</taxon>
        <taxon>Dikarya</taxon>
        <taxon>Ascomycota</taxon>
        <taxon>Saccharomycotina</taxon>
        <taxon>Pichiomycetes</taxon>
        <taxon>Metschnikowiaceae</taxon>
        <taxon>Candidozyma</taxon>
    </lineage>
</organism>
<feature type="signal peptide" evidence="8">
    <location>
        <begin position="1"/>
        <end position="25"/>
    </location>
</feature>
<dbReference type="InterPro" id="IPR019757">
    <property type="entry name" value="Pept_S26A_signal_pept_1_Lys-AS"/>
</dbReference>
<protein>
    <recommendedName>
        <fullName evidence="7">Mitochondrial inner membrane protease subunit</fullName>
        <ecNumber evidence="7">3.4.21.-</ecNumber>
    </recommendedName>
</protein>
<sequence length="192" mass="21724">MAPGPLNWLRFFWTTSSWALRTACAVHVIKADIYDCNETRGELMLTTLQAYGDYVHELKKYKLGRGVEMGDLVVMSKPTDPDSRVCKRITGMPGDMILVDPSSSSELTYSPRDRETNEGFNRFVEVPKGHVWVTGDNLCLSMDSRSFQAVPMGLIKGKIVAANSPMKGFFNEDEKFSFLNFKWLENNFTDDS</sequence>
<dbReference type="InterPro" id="IPR036286">
    <property type="entry name" value="LexA/Signal_pep-like_sf"/>
</dbReference>
<dbReference type="VEuPathDB" id="FungiDB:QG37_04900"/>
<keyword evidence="2 7" id="KW-0999">Mitochondrion inner membrane</keyword>
<dbReference type="PANTHER" id="PTHR12383">
    <property type="entry name" value="PROTEASE FAMILY S26 MITOCHONDRIAL INNER MEMBRANE PROTEASE-RELATED"/>
    <property type="match status" value="1"/>
</dbReference>
<dbReference type="VEuPathDB" id="FungiDB:B9J08_003674"/>
<evidence type="ECO:0000256" key="1">
    <source>
        <dbReference type="ARBA" id="ARBA00004273"/>
    </source>
</evidence>
<dbReference type="InterPro" id="IPR019533">
    <property type="entry name" value="Peptidase_S26"/>
</dbReference>
<dbReference type="VEuPathDB" id="FungiDB:CJJ09_000430"/>
<dbReference type="PROSITE" id="PS00760">
    <property type="entry name" value="SPASE_I_2"/>
    <property type="match status" value="1"/>
</dbReference>
<dbReference type="VEuPathDB" id="FungiDB:CJJ07_004680"/>
<dbReference type="GO" id="GO:0006627">
    <property type="term" value="P:protein processing involved in protein targeting to mitochondrion"/>
    <property type="evidence" value="ECO:0007669"/>
    <property type="project" value="TreeGrafter"/>
</dbReference>
<feature type="chain" id="PRO_5005545401" description="Mitochondrial inner membrane protease subunit" evidence="8">
    <location>
        <begin position="26"/>
        <end position="192"/>
    </location>
</feature>
<accession>A0A0L0NWG8</accession>
<dbReference type="PRINTS" id="PR00727">
    <property type="entry name" value="LEADERPTASE"/>
</dbReference>